<dbReference type="PROSITE" id="PS51318">
    <property type="entry name" value="TAT"/>
    <property type="match status" value="1"/>
</dbReference>
<dbReference type="SUPFAM" id="SSF51658">
    <property type="entry name" value="Xylose isomerase-like"/>
    <property type="match status" value="1"/>
</dbReference>
<dbReference type="Gene3D" id="3.20.20.150">
    <property type="entry name" value="Divalent-metal-dependent TIM barrel enzymes"/>
    <property type="match status" value="1"/>
</dbReference>
<dbReference type="InterPro" id="IPR006311">
    <property type="entry name" value="TAT_signal"/>
</dbReference>
<dbReference type="AlphaFoldDB" id="A0AA37WGD9"/>
<dbReference type="RefSeq" id="WP_235295035.1">
    <property type="nucleotide sequence ID" value="NZ_BSOH01000031.1"/>
</dbReference>
<keyword evidence="2" id="KW-0413">Isomerase</keyword>
<keyword evidence="3" id="KW-1185">Reference proteome</keyword>
<comment type="caution">
    <text evidence="2">The sequence shown here is derived from an EMBL/GenBank/DDBJ whole genome shotgun (WGS) entry which is preliminary data.</text>
</comment>
<protein>
    <submittedName>
        <fullName evidence="2">Xylose isomerase</fullName>
    </submittedName>
</protein>
<organism evidence="2 3">
    <name type="scientific">Portibacter lacus</name>
    <dbReference type="NCBI Taxonomy" id="1099794"/>
    <lineage>
        <taxon>Bacteria</taxon>
        <taxon>Pseudomonadati</taxon>
        <taxon>Bacteroidota</taxon>
        <taxon>Saprospiria</taxon>
        <taxon>Saprospirales</taxon>
        <taxon>Haliscomenobacteraceae</taxon>
        <taxon>Portibacter</taxon>
    </lineage>
</organism>
<dbReference type="InterPro" id="IPR036237">
    <property type="entry name" value="Xyl_isomerase-like_sf"/>
</dbReference>
<proteinExistence type="predicted"/>
<sequence>MGDIKKSRRQFLQQSTYATGGIILGSSLLYACGGNKDAIPMINKVKASTPKDIKISLAQWSLNKEIKGGELDNLDFAKKAKSMGFEGIEYVNQFFPDKAKDASYLKEMNARASGEGVQQLLIMIDQEGGLAQINNNDLGQAIENHKKWVEAAKTLGCHSIRVNAYGEGSREDVAKAAVEGLGGLATFAKDFGINVIVENHGGYSSDGKWLSGVMEEIDMPNCGTLPDFGNFCITKNSDGSCKEEYDKYLGVKELMPYAKAVSAKSFEFDDDGYDTEIDYDKMMKIVLDAGYKGFVGIEYEGARMSAEEGIIATRDLIKKVLAKMS</sequence>
<dbReference type="Proteomes" id="UP001156666">
    <property type="component" value="Unassembled WGS sequence"/>
</dbReference>
<dbReference type="PANTHER" id="PTHR12110:SF53">
    <property type="entry name" value="BLR5974 PROTEIN"/>
    <property type="match status" value="1"/>
</dbReference>
<evidence type="ECO:0000313" key="2">
    <source>
        <dbReference type="EMBL" id="GLR19632.1"/>
    </source>
</evidence>
<name>A0AA37WGD9_9BACT</name>
<reference evidence="2" key="1">
    <citation type="journal article" date="2014" name="Int. J. Syst. Evol. Microbiol.">
        <title>Complete genome sequence of Corynebacterium casei LMG S-19264T (=DSM 44701T), isolated from a smear-ripened cheese.</title>
        <authorList>
            <consortium name="US DOE Joint Genome Institute (JGI-PGF)"/>
            <person name="Walter F."/>
            <person name="Albersmeier A."/>
            <person name="Kalinowski J."/>
            <person name="Ruckert C."/>
        </authorList>
    </citation>
    <scope>NUCLEOTIDE SEQUENCE</scope>
    <source>
        <strain evidence="2">NBRC 108769</strain>
    </source>
</reference>
<evidence type="ECO:0000259" key="1">
    <source>
        <dbReference type="Pfam" id="PF01261"/>
    </source>
</evidence>
<reference evidence="2" key="2">
    <citation type="submission" date="2023-01" db="EMBL/GenBank/DDBJ databases">
        <title>Draft genome sequence of Portibacter lacus strain NBRC 108769.</title>
        <authorList>
            <person name="Sun Q."/>
            <person name="Mori K."/>
        </authorList>
    </citation>
    <scope>NUCLEOTIDE SEQUENCE</scope>
    <source>
        <strain evidence="2">NBRC 108769</strain>
    </source>
</reference>
<dbReference type="PANTHER" id="PTHR12110">
    <property type="entry name" value="HYDROXYPYRUVATE ISOMERASE"/>
    <property type="match status" value="1"/>
</dbReference>
<dbReference type="Pfam" id="PF01261">
    <property type="entry name" value="AP_endonuc_2"/>
    <property type="match status" value="1"/>
</dbReference>
<dbReference type="EMBL" id="BSOH01000031">
    <property type="protein sequence ID" value="GLR19632.1"/>
    <property type="molecule type" value="Genomic_DNA"/>
</dbReference>
<dbReference type="InterPro" id="IPR013022">
    <property type="entry name" value="Xyl_isomerase-like_TIM-brl"/>
</dbReference>
<gene>
    <name evidence="2" type="ORF">GCM10007940_42480</name>
</gene>
<evidence type="ECO:0000313" key="3">
    <source>
        <dbReference type="Proteomes" id="UP001156666"/>
    </source>
</evidence>
<feature type="domain" description="Xylose isomerase-like TIM barrel" evidence="1">
    <location>
        <begin position="78"/>
        <end position="319"/>
    </location>
</feature>
<dbReference type="GO" id="GO:0016853">
    <property type="term" value="F:isomerase activity"/>
    <property type="evidence" value="ECO:0007669"/>
    <property type="project" value="UniProtKB-KW"/>
</dbReference>
<accession>A0AA37WGD9</accession>
<dbReference type="PROSITE" id="PS51257">
    <property type="entry name" value="PROKAR_LIPOPROTEIN"/>
    <property type="match status" value="1"/>
</dbReference>
<dbReference type="InterPro" id="IPR050312">
    <property type="entry name" value="IolE/XylAMocC-like"/>
</dbReference>